<reference evidence="1" key="1">
    <citation type="submission" date="2018-01" db="EMBL/GenBank/DDBJ databases">
        <authorList>
            <consortium name="Urmite Genomes"/>
        </authorList>
    </citation>
    <scope>NUCLEOTIDE SEQUENCE [LARGE SCALE GENOMIC DNA]</scope>
    <source>
        <strain evidence="1">AFP003</strain>
    </source>
</reference>
<proteinExistence type="predicted"/>
<evidence type="ECO:0000313" key="2">
    <source>
        <dbReference type="Proteomes" id="UP000236318"/>
    </source>
</evidence>
<dbReference type="EMBL" id="FXEG02000002">
    <property type="protein sequence ID" value="SOX52786.1"/>
    <property type="molecule type" value="Genomic_DNA"/>
</dbReference>
<sequence>VPGIEGGAIVADELESDLVALHVGSNHVLNGIGEAAVDFVGHEDGLADAAPGWVGSSQLALGQLAARWEARHSQHKLQVGGLGTHVAEALVVYSTNEDRSTGMLRSVQEQG</sequence>
<keyword evidence="2" id="KW-1185">Reference proteome</keyword>
<accession>A0A2K4Y7M0</accession>
<gene>
    <name evidence="1" type="ORF">MAAFP003_1453</name>
</gene>
<comment type="caution">
    <text evidence="1">The sequence shown here is derived from an EMBL/GenBank/DDBJ whole genome shotgun (WGS) entry which is preliminary data.</text>
</comment>
<evidence type="ECO:0000313" key="1">
    <source>
        <dbReference type="EMBL" id="SOX52786.1"/>
    </source>
</evidence>
<name>A0A2K4Y7M0_9MYCO</name>
<organism evidence="1 2">
    <name type="scientific">Mycobacterium ahvazicum</name>
    <dbReference type="NCBI Taxonomy" id="1964395"/>
    <lineage>
        <taxon>Bacteria</taxon>
        <taxon>Bacillati</taxon>
        <taxon>Actinomycetota</taxon>
        <taxon>Actinomycetes</taxon>
        <taxon>Mycobacteriales</taxon>
        <taxon>Mycobacteriaceae</taxon>
        <taxon>Mycobacterium</taxon>
        <taxon>Mycobacterium simiae complex</taxon>
    </lineage>
</organism>
<dbReference type="AlphaFoldDB" id="A0A2K4Y7M0"/>
<protein>
    <submittedName>
        <fullName evidence="1">RNA 2'-phosphotransferase</fullName>
    </submittedName>
</protein>
<dbReference type="GO" id="GO:0016740">
    <property type="term" value="F:transferase activity"/>
    <property type="evidence" value="ECO:0007669"/>
    <property type="project" value="UniProtKB-KW"/>
</dbReference>
<dbReference type="Proteomes" id="UP000236318">
    <property type="component" value="Unassembled WGS sequence"/>
</dbReference>
<feature type="non-terminal residue" evidence="1">
    <location>
        <position position="1"/>
    </location>
</feature>